<sequence>MKAVKRILLLICSIIVLMMSYHFINLYSKENVKTYVQMKVRADVPIKFQLFFSNTNNEWKEENSSTISYNNTQSWKNLKFLIPEQSRYIRLDTGSAKNQVDIKEIFIRRNTDVKVNLDKANPTFNQLSMKIIDDKVARISLQSTGNDPFLFFDANKFIQEAQLKSKWSFNGTALTLAFLTAISVYFILRYIKDSLRLIKDFMRNRELILNLAKNDFKTKYASSYLGILWGFINPLLTIATYWFVFQIGLRNGDVGDVPFIIWFIAGIIPWFFFSDALSSATNVFTEYSYLVKKVVFKIELLPLVKIMSAFFVQLFFIVFIFIVYAGYGRFPTLFSFQLLYYLVCLVVLAVSISFFTSAIFLFFRDLNQIIAVILQMGFWFTPIGWSVSMLSDTWARIFKLNPMYYIVQGYRDSLVDHILFFNRPYQTAYFWLFCLVMFTVGLKTFKKLKPHFSDVL</sequence>
<evidence type="ECO:0000256" key="6">
    <source>
        <dbReference type="ARBA" id="ARBA00022989"/>
    </source>
</evidence>
<feature type="transmembrane region" description="Helical" evidence="8">
    <location>
        <begin position="167"/>
        <end position="188"/>
    </location>
</feature>
<dbReference type="InterPro" id="IPR013525">
    <property type="entry name" value="ABC2_TM"/>
</dbReference>
<evidence type="ECO:0000256" key="5">
    <source>
        <dbReference type="ARBA" id="ARBA00022692"/>
    </source>
</evidence>
<reference evidence="10 11" key="1">
    <citation type="submission" date="2014-08" db="EMBL/GenBank/DDBJ databases">
        <title>Comparative genomics of the Paenibacillus odorifer group.</title>
        <authorList>
            <person name="den Bakker H.C."/>
            <person name="Tsai Y.-C."/>
            <person name="Martin N."/>
            <person name="Korlach J."/>
            <person name="Wiedmann M."/>
        </authorList>
    </citation>
    <scope>NUCLEOTIDE SEQUENCE [LARGE SCALE GENOMIC DNA]</scope>
    <source>
        <strain evidence="10 11">DSM 15220</strain>
    </source>
</reference>
<dbReference type="PROSITE" id="PS51012">
    <property type="entry name" value="ABC_TM2"/>
    <property type="match status" value="1"/>
</dbReference>
<dbReference type="GO" id="GO:0015920">
    <property type="term" value="P:lipopolysaccharide transport"/>
    <property type="evidence" value="ECO:0007669"/>
    <property type="project" value="TreeGrafter"/>
</dbReference>
<evidence type="ECO:0000259" key="9">
    <source>
        <dbReference type="PROSITE" id="PS51012"/>
    </source>
</evidence>
<dbReference type="RefSeq" id="WP_036706072.1">
    <property type="nucleotide sequence ID" value="NZ_CP009287.1"/>
</dbReference>
<dbReference type="eggNOG" id="COG1682">
    <property type="taxonomic scope" value="Bacteria"/>
</dbReference>
<organism evidence="10 11">
    <name type="scientific">Paenibacillus graminis</name>
    <dbReference type="NCBI Taxonomy" id="189425"/>
    <lineage>
        <taxon>Bacteria</taxon>
        <taxon>Bacillati</taxon>
        <taxon>Bacillota</taxon>
        <taxon>Bacilli</taxon>
        <taxon>Bacillales</taxon>
        <taxon>Paenibacillaceae</taxon>
        <taxon>Paenibacillus</taxon>
    </lineage>
</organism>
<dbReference type="EMBL" id="CP009287">
    <property type="protein sequence ID" value="AIQ71283.1"/>
    <property type="molecule type" value="Genomic_DNA"/>
</dbReference>
<gene>
    <name evidence="10" type="ORF">PGRAT_29650</name>
</gene>
<keyword evidence="3 8" id="KW-0813">Transport</keyword>
<dbReference type="HOGENOM" id="CLU_596786_0_0_9"/>
<evidence type="ECO:0000256" key="7">
    <source>
        <dbReference type="ARBA" id="ARBA00023136"/>
    </source>
</evidence>
<evidence type="ECO:0000256" key="1">
    <source>
        <dbReference type="ARBA" id="ARBA00004651"/>
    </source>
</evidence>
<feature type="transmembrane region" description="Helical" evidence="8">
    <location>
        <begin position="223"/>
        <end position="244"/>
    </location>
</feature>
<evidence type="ECO:0000313" key="10">
    <source>
        <dbReference type="EMBL" id="AIQ71283.1"/>
    </source>
</evidence>
<feature type="transmembrane region" description="Helical" evidence="8">
    <location>
        <begin position="428"/>
        <end position="445"/>
    </location>
</feature>
<evidence type="ECO:0000313" key="11">
    <source>
        <dbReference type="Proteomes" id="UP000029500"/>
    </source>
</evidence>
<dbReference type="GO" id="GO:0140359">
    <property type="term" value="F:ABC-type transporter activity"/>
    <property type="evidence" value="ECO:0007669"/>
    <property type="project" value="InterPro"/>
</dbReference>
<evidence type="ECO:0000256" key="4">
    <source>
        <dbReference type="ARBA" id="ARBA00022475"/>
    </source>
</evidence>
<feature type="transmembrane region" description="Helical" evidence="8">
    <location>
        <begin position="369"/>
        <end position="390"/>
    </location>
</feature>
<dbReference type="Proteomes" id="UP000029500">
    <property type="component" value="Chromosome"/>
</dbReference>
<accession>A0A089MIF1</accession>
<comment type="similarity">
    <text evidence="2 8">Belongs to the ABC-2 integral membrane protein family.</text>
</comment>
<proteinExistence type="inferred from homology"/>
<protein>
    <recommendedName>
        <fullName evidence="8">Transport permease protein</fullName>
    </recommendedName>
</protein>
<evidence type="ECO:0000256" key="3">
    <source>
        <dbReference type="ARBA" id="ARBA00022448"/>
    </source>
</evidence>
<feature type="transmembrane region" description="Helical" evidence="8">
    <location>
        <begin position="306"/>
        <end position="327"/>
    </location>
</feature>
<dbReference type="KEGG" id="pgm:PGRAT_29650"/>
<name>A0A089MIF1_9BACL</name>
<dbReference type="Pfam" id="PF01061">
    <property type="entry name" value="ABC2_membrane"/>
    <property type="match status" value="1"/>
</dbReference>
<dbReference type="STRING" id="189425.PGRAT_29650"/>
<feature type="domain" description="ABC transmembrane type-2" evidence="9">
    <location>
        <begin position="225"/>
        <end position="448"/>
    </location>
</feature>
<feature type="transmembrane region" description="Helical" evidence="8">
    <location>
        <begin position="7"/>
        <end position="24"/>
    </location>
</feature>
<keyword evidence="4 8" id="KW-1003">Cell membrane</keyword>
<feature type="transmembrane region" description="Helical" evidence="8">
    <location>
        <begin position="339"/>
        <end position="362"/>
    </location>
</feature>
<feature type="transmembrane region" description="Helical" evidence="8">
    <location>
        <begin position="259"/>
        <end position="285"/>
    </location>
</feature>
<keyword evidence="5 8" id="KW-0812">Transmembrane</keyword>
<dbReference type="InterPro" id="IPR047817">
    <property type="entry name" value="ABC2_TM_bact-type"/>
</dbReference>
<dbReference type="PANTHER" id="PTHR30413">
    <property type="entry name" value="INNER MEMBRANE TRANSPORT PERMEASE"/>
    <property type="match status" value="1"/>
</dbReference>
<dbReference type="GO" id="GO:0005886">
    <property type="term" value="C:plasma membrane"/>
    <property type="evidence" value="ECO:0007669"/>
    <property type="project" value="UniProtKB-SubCell"/>
</dbReference>
<keyword evidence="11" id="KW-1185">Reference proteome</keyword>
<dbReference type="AlphaFoldDB" id="A0A089MIF1"/>
<keyword evidence="7 8" id="KW-0472">Membrane</keyword>
<keyword evidence="6 8" id="KW-1133">Transmembrane helix</keyword>
<evidence type="ECO:0000256" key="2">
    <source>
        <dbReference type="ARBA" id="ARBA00007783"/>
    </source>
</evidence>
<comment type="subcellular location">
    <subcellularLocation>
        <location evidence="1 8">Cell membrane</location>
        <topology evidence="1 8">Multi-pass membrane protein</topology>
    </subcellularLocation>
</comment>
<dbReference type="PANTHER" id="PTHR30413:SF10">
    <property type="entry name" value="CAPSULE POLYSACCHARIDE EXPORT INNER-MEMBRANE PROTEIN CTRC"/>
    <property type="match status" value="1"/>
</dbReference>
<evidence type="ECO:0000256" key="8">
    <source>
        <dbReference type="RuleBase" id="RU361157"/>
    </source>
</evidence>